<evidence type="ECO:0000256" key="1">
    <source>
        <dbReference type="SAM" id="Phobius"/>
    </source>
</evidence>
<dbReference type="Proteomes" id="UP000595254">
    <property type="component" value="Chromosome"/>
</dbReference>
<name>A0A974NNS9_PERPY</name>
<dbReference type="KEGG" id="ppsr:I6J18_04195"/>
<dbReference type="Pfam" id="PF00535">
    <property type="entry name" value="Glycos_transf_2"/>
    <property type="match status" value="1"/>
</dbReference>
<dbReference type="PANTHER" id="PTHR43646">
    <property type="entry name" value="GLYCOSYLTRANSFERASE"/>
    <property type="match status" value="1"/>
</dbReference>
<gene>
    <name evidence="3" type="ORF">I6J18_04195</name>
</gene>
<feature type="domain" description="Glycosyltransferase 2-like" evidence="2">
    <location>
        <begin position="42"/>
        <end position="143"/>
    </location>
</feature>
<keyword evidence="4" id="KW-1185">Reference proteome</keyword>
<sequence length="372" mass="42129">MTLFLIIIGGTLLLQFLFVWWNLRQFPRLAHVEKNRTNPSLSILIPARDEADRIEACLLSILNQTMLPSEILVLNDNSSDETAFIVKELAKRYPIITLLEGKPLEQGWLGKSYACHQLALAAKSNWYLFLDADVRLEQNAMEAISILTKQEKGMISGFPKQQVDSWLEKIVVPMMMFLVACHLPVKLVRASSDPRFAAAHGGFILIEQRVYMQIGGHSAIRSTLIDDIELARLVKKHGLSFTLAQISEYVSMKMYQNAAEVWSGYRKNIFQGVNRNFILLFLVFGYYSLLYLVPPILVIIGIMSNSALIYPGIIFMIVGAAIKAIIDCANRLPWYYGFLIPLSICMVIVIGLDSVRIAWSKKGYLWKGRSYT</sequence>
<accession>A0A974NNS9</accession>
<evidence type="ECO:0000313" key="3">
    <source>
        <dbReference type="EMBL" id="QQT01111.1"/>
    </source>
</evidence>
<feature type="transmembrane region" description="Helical" evidence="1">
    <location>
        <begin position="307"/>
        <end position="326"/>
    </location>
</feature>
<organism evidence="3 4">
    <name type="scientific">Peribacillus psychrosaccharolyticus</name>
    <name type="common">Bacillus psychrosaccharolyticus</name>
    <dbReference type="NCBI Taxonomy" id="1407"/>
    <lineage>
        <taxon>Bacteria</taxon>
        <taxon>Bacillati</taxon>
        <taxon>Bacillota</taxon>
        <taxon>Bacilli</taxon>
        <taxon>Bacillales</taxon>
        <taxon>Bacillaceae</taxon>
        <taxon>Peribacillus</taxon>
    </lineage>
</organism>
<dbReference type="SUPFAM" id="SSF53448">
    <property type="entry name" value="Nucleotide-diphospho-sugar transferases"/>
    <property type="match status" value="1"/>
</dbReference>
<keyword evidence="1" id="KW-0472">Membrane</keyword>
<evidence type="ECO:0000259" key="2">
    <source>
        <dbReference type="Pfam" id="PF00535"/>
    </source>
</evidence>
<dbReference type="InterPro" id="IPR001173">
    <property type="entry name" value="Glyco_trans_2-like"/>
</dbReference>
<dbReference type="InterPro" id="IPR029044">
    <property type="entry name" value="Nucleotide-diphossugar_trans"/>
</dbReference>
<feature type="transmembrane region" description="Helical" evidence="1">
    <location>
        <begin position="277"/>
        <end position="300"/>
    </location>
</feature>
<protein>
    <submittedName>
        <fullName evidence="3">Glycosyltransferase</fullName>
    </submittedName>
</protein>
<dbReference type="CDD" id="cd00761">
    <property type="entry name" value="Glyco_tranf_GTA_type"/>
    <property type="match status" value="1"/>
</dbReference>
<feature type="transmembrane region" description="Helical" evidence="1">
    <location>
        <begin position="332"/>
        <end position="352"/>
    </location>
</feature>
<dbReference type="Gene3D" id="3.90.550.10">
    <property type="entry name" value="Spore Coat Polysaccharide Biosynthesis Protein SpsA, Chain A"/>
    <property type="match status" value="1"/>
</dbReference>
<dbReference type="RefSeq" id="WP_040375574.1">
    <property type="nucleotide sequence ID" value="NZ_CP068053.1"/>
</dbReference>
<keyword evidence="1" id="KW-1133">Transmembrane helix</keyword>
<dbReference type="EMBL" id="CP068053">
    <property type="protein sequence ID" value="QQT01111.1"/>
    <property type="molecule type" value="Genomic_DNA"/>
</dbReference>
<dbReference type="AlphaFoldDB" id="A0A974NNS9"/>
<evidence type="ECO:0000313" key="4">
    <source>
        <dbReference type="Proteomes" id="UP000595254"/>
    </source>
</evidence>
<keyword evidence="1" id="KW-0812">Transmembrane</keyword>
<proteinExistence type="predicted"/>
<reference evidence="3 4" key="1">
    <citation type="submission" date="2021-01" db="EMBL/GenBank/DDBJ databases">
        <title>FDA dAtabase for Regulatory Grade micrObial Sequences (FDA-ARGOS): Supporting development and validation of Infectious Disease Dx tests.</title>
        <authorList>
            <person name="Nelson B."/>
            <person name="Plummer A."/>
            <person name="Tallon L."/>
            <person name="Sadzewicz L."/>
            <person name="Zhao X."/>
            <person name="Boylan J."/>
            <person name="Ott S."/>
            <person name="Bowen H."/>
            <person name="Vavikolanu K."/>
            <person name="Mehta A."/>
            <person name="Aluvathingal J."/>
            <person name="Nadendla S."/>
            <person name="Myers T."/>
            <person name="Yan Y."/>
            <person name="Sichtig H."/>
        </authorList>
    </citation>
    <scope>NUCLEOTIDE SEQUENCE [LARGE SCALE GENOMIC DNA]</scope>
    <source>
        <strain evidence="3 4">FDAARGOS_1161</strain>
    </source>
</reference>
<dbReference type="PANTHER" id="PTHR43646:SF3">
    <property type="entry name" value="SLR1566 PROTEIN"/>
    <property type="match status" value="1"/>
</dbReference>